<dbReference type="EC" id="6.3.2.10" evidence="10 11"/>
<dbReference type="SUPFAM" id="SSF53244">
    <property type="entry name" value="MurD-like peptide ligases, peptide-binding domain"/>
    <property type="match status" value="1"/>
</dbReference>
<dbReference type="Gene3D" id="3.40.1190.10">
    <property type="entry name" value="Mur-like, catalytic domain"/>
    <property type="match status" value="1"/>
</dbReference>
<dbReference type="InterPro" id="IPR051046">
    <property type="entry name" value="MurCDEF_CellWall_CoF430Synth"/>
</dbReference>
<dbReference type="InterPro" id="IPR000713">
    <property type="entry name" value="Mur_ligase_N"/>
</dbReference>
<dbReference type="InterPro" id="IPR004101">
    <property type="entry name" value="Mur_ligase_C"/>
</dbReference>
<dbReference type="GeneID" id="97242916"/>
<feature type="signal peptide" evidence="12">
    <location>
        <begin position="1"/>
        <end position="26"/>
    </location>
</feature>
<keyword evidence="2 10" id="KW-0436">Ligase</keyword>
<feature type="domain" description="Mur ligase C-terminal" evidence="14">
    <location>
        <begin position="343"/>
        <end position="459"/>
    </location>
</feature>
<evidence type="ECO:0000259" key="15">
    <source>
        <dbReference type="Pfam" id="PF08245"/>
    </source>
</evidence>
<dbReference type="InterPro" id="IPR035911">
    <property type="entry name" value="MurE/MurF_N"/>
</dbReference>
<evidence type="ECO:0000256" key="1">
    <source>
        <dbReference type="ARBA" id="ARBA00022490"/>
    </source>
</evidence>
<feature type="domain" description="Mur ligase central" evidence="15">
    <location>
        <begin position="114"/>
        <end position="308"/>
    </location>
</feature>
<evidence type="ECO:0000313" key="17">
    <source>
        <dbReference type="Proteomes" id="UP000075787"/>
    </source>
</evidence>
<keyword evidence="4 10" id="KW-0547">Nucleotide-binding</keyword>
<keyword evidence="8 10" id="KW-0131">Cell cycle</keyword>
<dbReference type="InterPro" id="IPR005863">
    <property type="entry name" value="UDP-N-AcMur_synth"/>
</dbReference>
<dbReference type="RefSeq" id="WP_062762416.1">
    <property type="nucleotide sequence ID" value="NZ_CP121045.1"/>
</dbReference>
<dbReference type="HAMAP" id="MF_02019">
    <property type="entry name" value="MurF"/>
    <property type="match status" value="1"/>
</dbReference>
<evidence type="ECO:0000256" key="10">
    <source>
        <dbReference type="HAMAP-Rule" id="MF_02019"/>
    </source>
</evidence>
<evidence type="ECO:0000256" key="2">
    <source>
        <dbReference type="ARBA" id="ARBA00022598"/>
    </source>
</evidence>
<keyword evidence="3 10" id="KW-0132">Cell division</keyword>
<comment type="caution">
    <text evidence="10">Lacks conserved residue(s) required for the propagation of feature annotation.</text>
</comment>
<dbReference type="NCBIfam" id="TIGR01143">
    <property type="entry name" value="murF"/>
    <property type="match status" value="1"/>
</dbReference>
<comment type="caution">
    <text evidence="16">The sequence shown here is derived from an EMBL/GenBank/DDBJ whole genome shotgun (WGS) entry which is preliminary data.</text>
</comment>
<evidence type="ECO:0000256" key="11">
    <source>
        <dbReference type="RuleBase" id="RU004136"/>
    </source>
</evidence>
<dbReference type="Pfam" id="PF08245">
    <property type="entry name" value="Mur_ligase_M"/>
    <property type="match status" value="1"/>
</dbReference>
<feature type="chain" id="PRO_5007837012" description="UDP-N-acetylmuramoyl-tripeptide--D-alanyl-D-alanine ligase" evidence="12">
    <location>
        <begin position="27"/>
        <end position="485"/>
    </location>
</feature>
<feature type="domain" description="Mur ligase N-terminal catalytic" evidence="13">
    <location>
        <begin position="28"/>
        <end position="102"/>
    </location>
</feature>
<keyword evidence="6 10" id="KW-0133">Cell shape</keyword>
<dbReference type="OrthoDB" id="9800958at2"/>
<name>A0A162LJM0_9PROT</name>
<comment type="function">
    <text evidence="10 11">Involved in cell wall formation. Catalyzes the final step in the synthesis of UDP-N-acetylmuramoyl-pentapeptide, the precursor of murein.</text>
</comment>
<evidence type="ECO:0000256" key="3">
    <source>
        <dbReference type="ARBA" id="ARBA00022618"/>
    </source>
</evidence>
<evidence type="ECO:0000256" key="8">
    <source>
        <dbReference type="ARBA" id="ARBA00023306"/>
    </source>
</evidence>
<evidence type="ECO:0000313" key="16">
    <source>
        <dbReference type="EMBL" id="KYO55265.1"/>
    </source>
</evidence>
<evidence type="ECO:0000256" key="9">
    <source>
        <dbReference type="ARBA" id="ARBA00023316"/>
    </source>
</evidence>
<dbReference type="GO" id="GO:0005524">
    <property type="term" value="F:ATP binding"/>
    <property type="evidence" value="ECO:0007669"/>
    <property type="project" value="UniProtKB-UniRule"/>
</dbReference>
<dbReference type="GO" id="GO:0051301">
    <property type="term" value="P:cell division"/>
    <property type="evidence" value="ECO:0007669"/>
    <property type="project" value="UniProtKB-KW"/>
</dbReference>
<dbReference type="Gene3D" id="3.40.1390.10">
    <property type="entry name" value="MurE/MurF, N-terminal domain"/>
    <property type="match status" value="1"/>
</dbReference>
<reference evidence="16 17" key="1">
    <citation type="submission" date="2015-12" db="EMBL/GenBank/DDBJ databases">
        <title>Genome sequence of Tistrella mobilis MCCC 1A02139.</title>
        <authorList>
            <person name="Lu L."/>
            <person name="Lai Q."/>
            <person name="Shao Z."/>
            <person name="Qian P."/>
        </authorList>
    </citation>
    <scope>NUCLEOTIDE SEQUENCE [LARGE SCALE GENOMIC DNA]</scope>
    <source>
        <strain evidence="16 17">MCCC 1A02139</strain>
    </source>
</reference>
<dbReference type="GO" id="GO:0071555">
    <property type="term" value="P:cell wall organization"/>
    <property type="evidence" value="ECO:0007669"/>
    <property type="project" value="UniProtKB-KW"/>
</dbReference>
<evidence type="ECO:0000259" key="13">
    <source>
        <dbReference type="Pfam" id="PF01225"/>
    </source>
</evidence>
<evidence type="ECO:0000256" key="6">
    <source>
        <dbReference type="ARBA" id="ARBA00022960"/>
    </source>
</evidence>
<dbReference type="AlphaFoldDB" id="A0A162LJM0"/>
<dbReference type="Pfam" id="PF02875">
    <property type="entry name" value="Mur_ligase_C"/>
    <property type="match status" value="1"/>
</dbReference>
<dbReference type="Pfam" id="PF01225">
    <property type="entry name" value="Mur_ligase"/>
    <property type="match status" value="1"/>
</dbReference>
<gene>
    <name evidence="10" type="primary">murF</name>
    <name evidence="16" type="ORF">AUP44_02995</name>
</gene>
<dbReference type="InterPro" id="IPR036615">
    <property type="entry name" value="Mur_ligase_C_dom_sf"/>
</dbReference>
<keyword evidence="9 10" id="KW-0961">Cell wall biogenesis/degradation</keyword>
<dbReference type="Proteomes" id="UP000075787">
    <property type="component" value="Unassembled WGS sequence"/>
</dbReference>
<keyword evidence="12" id="KW-0732">Signal</keyword>
<dbReference type="PANTHER" id="PTHR43024:SF1">
    <property type="entry name" value="UDP-N-ACETYLMURAMOYL-TRIPEPTIDE--D-ALANYL-D-ALANINE LIGASE"/>
    <property type="match status" value="1"/>
</dbReference>
<proteinExistence type="inferred from homology"/>
<dbReference type="EMBL" id="LPZR01000068">
    <property type="protein sequence ID" value="KYO55265.1"/>
    <property type="molecule type" value="Genomic_DNA"/>
</dbReference>
<dbReference type="InterPro" id="IPR013221">
    <property type="entry name" value="Mur_ligase_cen"/>
</dbReference>
<dbReference type="GO" id="GO:0047480">
    <property type="term" value="F:UDP-N-acetylmuramoyl-tripeptide-D-alanyl-D-alanine ligase activity"/>
    <property type="evidence" value="ECO:0007669"/>
    <property type="project" value="UniProtKB-UniRule"/>
</dbReference>
<dbReference type="GO" id="GO:0005737">
    <property type="term" value="C:cytoplasm"/>
    <property type="evidence" value="ECO:0007669"/>
    <property type="project" value="UniProtKB-SubCell"/>
</dbReference>
<dbReference type="GO" id="GO:0009252">
    <property type="term" value="P:peptidoglycan biosynthetic process"/>
    <property type="evidence" value="ECO:0007669"/>
    <property type="project" value="UniProtKB-UniRule"/>
</dbReference>
<comment type="similarity">
    <text evidence="10">Belongs to the MurCDEF family. MurF subfamily.</text>
</comment>
<dbReference type="SUPFAM" id="SSF53623">
    <property type="entry name" value="MurD-like peptide ligases, catalytic domain"/>
    <property type="match status" value="1"/>
</dbReference>
<dbReference type="InterPro" id="IPR036565">
    <property type="entry name" value="Mur-like_cat_sf"/>
</dbReference>
<dbReference type="GO" id="GO:0008766">
    <property type="term" value="F:UDP-N-acetylmuramoylalanyl-D-glutamyl-2,6-diaminopimelate-D-alanyl-D-alanine ligase activity"/>
    <property type="evidence" value="ECO:0007669"/>
    <property type="project" value="RHEA"/>
</dbReference>
<evidence type="ECO:0000256" key="5">
    <source>
        <dbReference type="ARBA" id="ARBA00022840"/>
    </source>
</evidence>
<sequence length="485" mass="49374">MTGTRPLWTIAAVAAATGGSVSGADAAISGVAIDSREVRPGDLFVALLGDTNDGHDYLSAALANGAAAALVHRLPEGLPADAAAKLIRVGDTMAALQALGAAARARFGGRVVAVTGSVGKTGTRGAIARALGAYGVVHQSLRSFNNHWGVPLSLARMPADADYAVLELGMNHAGEIDALSRLARPHVALVTKVAPAHLGNFRNEEEIADAKAEIFNGLEADGVAVLNRDNRHFDRLAAAVLLGHPATRIVDFAASRHGAQRAMIRLIKATPAGGGTAVAAEVAGRPVDFVIGVPGAHWVENALAVLGVLHGLGLEPGPGAAALAALEAPEGRGTQIRIPTAGGGLLVIDETYNANPESMRAAIALGADLARAEGGRLVAVLGDMLELGDHAERLHRELTAPLVDAGVAVVYTAGPAMMHLHDGLDPDRRGGHAGTSEDLAPAVVRGVAPGDVVLVKGSRGMRMERVIAALKAAGARPADTDTDKG</sequence>
<dbReference type="GO" id="GO:0008360">
    <property type="term" value="P:regulation of cell shape"/>
    <property type="evidence" value="ECO:0007669"/>
    <property type="project" value="UniProtKB-KW"/>
</dbReference>
<organism evidence="16 17">
    <name type="scientific">Tistrella mobilis</name>
    <dbReference type="NCBI Taxonomy" id="171437"/>
    <lineage>
        <taxon>Bacteria</taxon>
        <taxon>Pseudomonadati</taxon>
        <taxon>Pseudomonadota</taxon>
        <taxon>Alphaproteobacteria</taxon>
        <taxon>Geminicoccales</taxon>
        <taxon>Geminicoccaceae</taxon>
        <taxon>Tistrella</taxon>
    </lineage>
</organism>
<dbReference type="PANTHER" id="PTHR43024">
    <property type="entry name" value="UDP-N-ACETYLMURAMOYL-TRIPEPTIDE--D-ALANYL-D-ALANINE LIGASE"/>
    <property type="match status" value="1"/>
</dbReference>
<evidence type="ECO:0000256" key="7">
    <source>
        <dbReference type="ARBA" id="ARBA00022984"/>
    </source>
</evidence>
<comment type="pathway">
    <text evidence="10 11">Cell wall biogenesis; peptidoglycan biosynthesis.</text>
</comment>
<keyword evidence="1 10" id="KW-0963">Cytoplasm</keyword>
<evidence type="ECO:0000259" key="14">
    <source>
        <dbReference type="Pfam" id="PF02875"/>
    </source>
</evidence>
<protein>
    <recommendedName>
        <fullName evidence="10 11">UDP-N-acetylmuramoyl-tripeptide--D-alanyl-D-alanine ligase</fullName>
        <ecNumber evidence="10 11">6.3.2.10</ecNumber>
    </recommendedName>
    <alternativeName>
        <fullName evidence="10">D-alanyl-D-alanine-adding enzyme</fullName>
    </alternativeName>
</protein>
<keyword evidence="7 10" id="KW-0573">Peptidoglycan synthesis</keyword>
<evidence type="ECO:0000256" key="12">
    <source>
        <dbReference type="SAM" id="SignalP"/>
    </source>
</evidence>
<evidence type="ECO:0000256" key="4">
    <source>
        <dbReference type="ARBA" id="ARBA00022741"/>
    </source>
</evidence>
<comment type="subcellular location">
    <subcellularLocation>
        <location evidence="10 11">Cytoplasm</location>
    </subcellularLocation>
</comment>
<accession>A0A162LJM0</accession>
<keyword evidence="5 10" id="KW-0067">ATP-binding</keyword>
<dbReference type="SUPFAM" id="SSF63418">
    <property type="entry name" value="MurE/MurF N-terminal domain"/>
    <property type="match status" value="1"/>
</dbReference>
<comment type="catalytic activity">
    <reaction evidence="10 11">
        <text>D-alanyl-D-alanine + UDP-N-acetyl-alpha-D-muramoyl-L-alanyl-gamma-D-glutamyl-meso-2,6-diaminopimelate + ATP = UDP-N-acetyl-alpha-D-muramoyl-L-alanyl-gamma-D-glutamyl-meso-2,6-diaminopimeloyl-D-alanyl-D-alanine + ADP + phosphate + H(+)</text>
        <dbReference type="Rhea" id="RHEA:28374"/>
        <dbReference type="ChEBI" id="CHEBI:15378"/>
        <dbReference type="ChEBI" id="CHEBI:30616"/>
        <dbReference type="ChEBI" id="CHEBI:43474"/>
        <dbReference type="ChEBI" id="CHEBI:57822"/>
        <dbReference type="ChEBI" id="CHEBI:61386"/>
        <dbReference type="ChEBI" id="CHEBI:83905"/>
        <dbReference type="ChEBI" id="CHEBI:456216"/>
        <dbReference type="EC" id="6.3.2.10"/>
    </reaction>
</comment>
<dbReference type="UniPathway" id="UPA00219"/>
<dbReference type="Gene3D" id="3.90.190.20">
    <property type="entry name" value="Mur ligase, C-terminal domain"/>
    <property type="match status" value="1"/>
</dbReference>